<reference evidence="1 2" key="2">
    <citation type="journal article" date="2022" name="Mol. Ecol. Resour.">
        <title>The genomes of chicory, endive, great burdock and yacon provide insights into Asteraceae paleo-polyploidization history and plant inulin production.</title>
        <authorList>
            <person name="Fan W."/>
            <person name="Wang S."/>
            <person name="Wang H."/>
            <person name="Wang A."/>
            <person name="Jiang F."/>
            <person name="Liu H."/>
            <person name="Zhao H."/>
            <person name="Xu D."/>
            <person name="Zhang Y."/>
        </authorList>
    </citation>
    <scope>NUCLEOTIDE SEQUENCE [LARGE SCALE GENOMIC DNA]</scope>
    <source>
        <strain evidence="2">cv. Yunnan</strain>
        <tissue evidence="1">Leaves</tissue>
    </source>
</reference>
<dbReference type="Proteomes" id="UP001056120">
    <property type="component" value="Linkage Group LG07"/>
</dbReference>
<name>A0ACB9IUJ3_9ASTR</name>
<organism evidence="1 2">
    <name type="scientific">Smallanthus sonchifolius</name>
    <dbReference type="NCBI Taxonomy" id="185202"/>
    <lineage>
        <taxon>Eukaryota</taxon>
        <taxon>Viridiplantae</taxon>
        <taxon>Streptophyta</taxon>
        <taxon>Embryophyta</taxon>
        <taxon>Tracheophyta</taxon>
        <taxon>Spermatophyta</taxon>
        <taxon>Magnoliopsida</taxon>
        <taxon>eudicotyledons</taxon>
        <taxon>Gunneridae</taxon>
        <taxon>Pentapetalae</taxon>
        <taxon>asterids</taxon>
        <taxon>campanulids</taxon>
        <taxon>Asterales</taxon>
        <taxon>Asteraceae</taxon>
        <taxon>Asteroideae</taxon>
        <taxon>Heliantheae alliance</taxon>
        <taxon>Millerieae</taxon>
        <taxon>Smallanthus</taxon>
    </lineage>
</organism>
<proteinExistence type="predicted"/>
<accession>A0ACB9IUJ3</accession>
<evidence type="ECO:0000313" key="2">
    <source>
        <dbReference type="Proteomes" id="UP001056120"/>
    </source>
</evidence>
<protein>
    <submittedName>
        <fullName evidence="1">Uncharacterized protein</fullName>
    </submittedName>
</protein>
<dbReference type="EMBL" id="CM042024">
    <property type="protein sequence ID" value="KAI3811173.1"/>
    <property type="molecule type" value="Genomic_DNA"/>
</dbReference>
<gene>
    <name evidence="1" type="ORF">L1987_20891</name>
</gene>
<comment type="caution">
    <text evidence="1">The sequence shown here is derived from an EMBL/GenBank/DDBJ whole genome shotgun (WGS) entry which is preliminary data.</text>
</comment>
<evidence type="ECO:0000313" key="1">
    <source>
        <dbReference type="EMBL" id="KAI3811173.1"/>
    </source>
</evidence>
<reference evidence="2" key="1">
    <citation type="journal article" date="2022" name="Mol. Ecol. Resour.">
        <title>The genomes of chicory, endive, great burdock and yacon provide insights into Asteraceae palaeo-polyploidization history and plant inulin production.</title>
        <authorList>
            <person name="Fan W."/>
            <person name="Wang S."/>
            <person name="Wang H."/>
            <person name="Wang A."/>
            <person name="Jiang F."/>
            <person name="Liu H."/>
            <person name="Zhao H."/>
            <person name="Xu D."/>
            <person name="Zhang Y."/>
        </authorList>
    </citation>
    <scope>NUCLEOTIDE SEQUENCE [LARGE SCALE GENOMIC DNA]</scope>
    <source>
        <strain evidence="2">cv. Yunnan</strain>
    </source>
</reference>
<sequence>MGTPLQTIFSISNEPIFPTGFSLSSDKYTASISSATKSAGKSRTSAQRSSVEPKSISPPPLSVHPISTASPKDYSSNDDGDDVSSIIKASSTNAQSELPKGDPIEGAGKEIVVFENPSQKKLQVEFDKEQAKREKLNSQLKIHLRKKKKL</sequence>
<keyword evidence="2" id="KW-1185">Reference proteome</keyword>